<sequence>MMDSNLHHPLWNPRKYTHTHTQAKDLIKVCGKKGFQLISPKHIPPFLGSVGRLTTIDLTWANHITRHLQPTTQVQLDNHESDHQPIITKITLPNSETRSPKKHLSMRLKALDNDLFLHNLQQCLNQSATTTATVEDTSQHISTAITSAYQDQGRWVTTNPARSKAWWDKEQLNELVKLRNQARRKMLKHQTNESKEEYFRYQQLFKQKVWEIKSSHWRKCLVEKGPEHAYQAYKFTKNKQEEVISSLRNQEGNLTSDITKKATLLFHGASTVETTANLNDIPHQHQPVLPIDFPPVTENEVANAITSLPNKKAPGPNGIPNELIKLSKTLLTPILTDLYNLCLEQGQ</sequence>
<organism evidence="2 3">
    <name type="scientific">Austropuccinia psidii MF-1</name>
    <dbReference type="NCBI Taxonomy" id="1389203"/>
    <lineage>
        <taxon>Eukaryota</taxon>
        <taxon>Fungi</taxon>
        <taxon>Dikarya</taxon>
        <taxon>Basidiomycota</taxon>
        <taxon>Pucciniomycotina</taxon>
        <taxon>Pucciniomycetes</taxon>
        <taxon>Pucciniales</taxon>
        <taxon>Sphaerophragmiaceae</taxon>
        <taxon>Austropuccinia</taxon>
    </lineage>
</organism>
<evidence type="ECO:0000313" key="2">
    <source>
        <dbReference type="EMBL" id="MBW0469147.1"/>
    </source>
</evidence>
<dbReference type="OrthoDB" id="407509at2759"/>
<comment type="caution">
    <text evidence="2">The sequence shown here is derived from an EMBL/GenBank/DDBJ whole genome shotgun (WGS) entry which is preliminary data.</text>
</comment>
<dbReference type="InterPro" id="IPR005135">
    <property type="entry name" value="Endo/exonuclease/phosphatase"/>
</dbReference>
<dbReference type="EMBL" id="AVOT02002093">
    <property type="protein sequence ID" value="MBW0469147.1"/>
    <property type="molecule type" value="Genomic_DNA"/>
</dbReference>
<dbReference type="SUPFAM" id="SSF56219">
    <property type="entry name" value="DNase I-like"/>
    <property type="match status" value="1"/>
</dbReference>
<dbReference type="Proteomes" id="UP000765509">
    <property type="component" value="Unassembled WGS sequence"/>
</dbReference>
<dbReference type="GO" id="GO:0003824">
    <property type="term" value="F:catalytic activity"/>
    <property type="evidence" value="ECO:0007669"/>
    <property type="project" value="InterPro"/>
</dbReference>
<proteinExistence type="predicted"/>
<dbReference type="InterPro" id="IPR036691">
    <property type="entry name" value="Endo/exonu/phosph_ase_sf"/>
</dbReference>
<feature type="domain" description="Endonuclease/exonuclease/phosphatase" evidence="1">
    <location>
        <begin position="1"/>
        <end position="87"/>
    </location>
</feature>
<keyword evidence="3" id="KW-1185">Reference proteome</keyword>
<evidence type="ECO:0000259" key="1">
    <source>
        <dbReference type="Pfam" id="PF14529"/>
    </source>
</evidence>
<protein>
    <recommendedName>
        <fullName evidence="1">Endonuclease/exonuclease/phosphatase domain-containing protein</fullName>
    </recommendedName>
</protein>
<dbReference type="Pfam" id="PF14529">
    <property type="entry name" value="Exo_endo_phos_2"/>
    <property type="match status" value="1"/>
</dbReference>
<dbReference type="PANTHER" id="PTHR19446">
    <property type="entry name" value="REVERSE TRANSCRIPTASES"/>
    <property type="match status" value="1"/>
</dbReference>
<evidence type="ECO:0000313" key="3">
    <source>
        <dbReference type="Proteomes" id="UP000765509"/>
    </source>
</evidence>
<reference evidence="2" key="1">
    <citation type="submission" date="2021-03" db="EMBL/GenBank/DDBJ databases">
        <title>Draft genome sequence of rust myrtle Austropuccinia psidii MF-1, a brazilian biotype.</title>
        <authorList>
            <person name="Quecine M.C."/>
            <person name="Pachon D.M.R."/>
            <person name="Bonatelli M.L."/>
            <person name="Correr F.H."/>
            <person name="Franceschini L.M."/>
            <person name="Leite T.F."/>
            <person name="Margarido G.R.A."/>
            <person name="Almeida C.A."/>
            <person name="Ferrarezi J.A."/>
            <person name="Labate C.A."/>
        </authorList>
    </citation>
    <scope>NUCLEOTIDE SEQUENCE</scope>
    <source>
        <strain evidence="2">MF-1</strain>
    </source>
</reference>
<gene>
    <name evidence="2" type="ORF">O181_008862</name>
</gene>
<dbReference type="AlphaFoldDB" id="A0A9Q3BPM8"/>
<accession>A0A9Q3BPM8</accession>
<dbReference type="Gene3D" id="3.60.10.10">
    <property type="entry name" value="Endonuclease/exonuclease/phosphatase"/>
    <property type="match status" value="1"/>
</dbReference>
<name>A0A9Q3BPM8_9BASI</name>